<dbReference type="Gene3D" id="2.60.40.1120">
    <property type="entry name" value="Carboxypeptidase-like, regulatory domain"/>
    <property type="match status" value="1"/>
</dbReference>
<sequence>MKLRLFILSLFITTISFAQSKGTISGVITDKDSNNETLPFANVLIKGTKFNATTDINGKYSITISPGSYVIQFSFVGYEPKELPVKVTEGAKLTINQALSAGAYTLKDVVVKSTVNRQKETALLLEQKNAVEIKQSIGAQEMSRKGVSNVEQGLTKITGVSKVGSRGIFVRGLEDRYNNLLVNDLSAPSNNPYRKILPLDIFPTDIVGAIDVYKTFNTNISGDFAGATFNIATSTTSKSETKLNIGFGYTTNNNLSPFLIASDIKNTKGFLGLSGSDRELPYSLGGTPSNHTLTTNEALSGLKSGWNVSESTSPINSSIGFLHSQKFDLNNGRNFSYLLSINADNSYTFTQGNNNTFEAKNGTFDNNAFKSEYHYKTALSTLLNLNYKTGNLNLTSNTFYLRSTDNLIQDQKGAFGGLLENKNVFIRTNQLDQSDYINSQLLANYSIGENKKQKIKAGVSFATTSYQQPDRKIYKGNIDANDNISISYGANNFLRQYLDINGNSFLSALLEYNLKFGKEDKNNFSFGYNGNTSLTETSYRFIKTNGSSTINGHINSDLDKIINADLIAGNFNYQENSNTSYKTKLAENTNAAYSNVLFKLNDKWEISGGIRFEKFNREIKYRFNGSFDDPFLKKNFDKNYFLPALNIKYAIVERANLRFAASKNYTKPVTMEVIPISYINGDGTSVQGNPFVVNSDNLNFDLKYEFFPTSKELFVVSAFAKHLDNPIERTFRGEAGGNITTFLNSKKADLYGIEVEGILDLGRINNSLKQFSIGANATLMNTKVIVNPYTLDPNTGNKIETAETHQSRDLQGASKWLVNGDVKYEFNFSENWSNTANLVYSVFGKRIYSVGSLGLDHIYELPVQQLDFVWTSKISENYSLKLGVNNILNPNRKQIIGNDNKVNFIADSKTVQEYKKGTGFSISFEYKF</sequence>
<dbReference type="SUPFAM" id="SSF49464">
    <property type="entry name" value="Carboxypeptidase regulatory domain-like"/>
    <property type="match status" value="1"/>
</dbReference>
<name>A0A3S2U7Y1_9FLAO</name>
<feature type="signal peptide" evidence="5">
    <location>
        <begin position="1"/>
        <end position="18"/>
    </location>
</feature>
<feature type="chain" id="PRO_5018596458" evidence="5">
    <location>
        <begin position="19"/>
        <end position="928"/>
    </location>
</feature>
<feature type="domain" description="TonB-dependent receptor plug" evidence="7">
    <location>
        <begin position="132"/>
        <end position="225"/>
    </location>
</feature>
<dbReference type="InterPro" id="IPR008969">
    <property type="entry name" value="CarboxyPept-like_regulatory"/>
</dbReference>
<evidence type="ECO:0000259" key="6">
    <source>
        <dbReference type="Pfam" id="PF00593"/>
    </source>
</evidence>
<dbReference type="AlphaFoldDB" id="A0A3S2U7Y1"/>
<comment type="caution">
    <text evidence="8">The sequence shown here is derived from an EMBL/GenBank/DDBJ whole genome shotgun (WGS) entry which is preliminary data.</text>
</comment>
<dbReference type="GO" id="GO:0009279">
    <property type="term" value="C:cell outer membrane"/>
    <property type="evidence" value="ECO:0007669"/>
    <property type="project" value="UniProtKB-SubCell"/>
</dbReference>
<evidence type="ECO:0000256" key="5">
    <source>
        <dbReference type="SAM" id="SignalP"/>
    </source>
</evidence>
<dbReference type="Gene3D" id="2.40.170.20">
    <property type="entry name" value="TonB-dependent receptor, beta-barrel domain"/>
    <property type="match status" value="1"/>
</dbReference>
<dbReference type="PANTHER" id="PTHR40980">
    <property type="entry name" value="PLUG DOMAIN-CONTAINING PROTEIN"/>
    <property type="match status" value="1"/>
</dbReference>
<dbReference type="SUPFAM" id="SSF56935">
    <property type="entry name" value="Porins"/>
    <property type="match status" value="1"/>
</dbReference>
<dbReference type="Pfam" id="PF00593">
    <property type="entry name" value="TonB_dep_Rec_b-barrel"/>
    <property type="match status" value="1"/>
</dbReference>
<evidence type="ECO:0000256" key="1">
    <source>
        <dbReference type="ARBA" id="ARBA00004442"/>
    </source>
</evidence>
<feature type="domain" description="TonB-dependent receptor-like beta-barrel" evidence="6">
    <location>
        <begin position="459"/>
        <end position="887"/>
    </location>
</feature>
<dbReference type="Pfam" id="PF07715">
    <property type="entry name" value="Plug"/>
    <property type="match status" value="1"/>
</dbReference>
<evidence type="ECO:0000256" key="4">
    <source>
        <dbReference type="RuleBase" id="RU003357"/>
    </source>
</evidence>
<comment type="subcellular location">
    <subcellularLocation>
        <location evidence="1 4">Cell outer membrane</location>
    </subcellularLocation>
</comment>
<dbReference type="InterPro" id="IPR012910">
    <property type="entry name" value="Plug_dom"/>
</dbReference>
<gene>
    <name evidence="8" type="ORF">EOD40_03845</name>
</gene>
<evidence type="ECO:0000259" key="7">
    <source>
        <dbReference type="Pfam" id="PF07715"/>
    </source>
</evidence>
<dbReference type="OrthoDB" id="9768470at2"/>
<dbReference type="EMBL" id="SACJ01000002">
    <property type="protein sequence ID" value="RVT78377.1"/>
    <property type="molecule type" value="Genomic_DNA"/>
</dbReference>
<keyword evidence="2 4" id="KW-0472">Membrane</keyword>
<reference evidence="8 9" key="1">
    <citation type="submission" date="2019-01" db="EMBL/GenBank/DDBJ databases">
        <authorList>
            <person name="Chen W.-M."/>
        </authorList>
    </citation>
    <scope>NUCLEOTIDE SEQUENCE [LARGE SCALE GENOMIC DNA]</scope>
    <source>
        <strain evidence="8 9">BBQ-12</strain>
    </source>
</reference>
<keyword evidence="9" id="KW-1185">Reference proteome</keyword>
<protein>
    <submittedName>
        <fullName evidence="8">TonB-dependent receptor</fullName>
    </submittedName>
</protein>
<keyword evidence="3" id="KW-0998">Cell outer membrane</keyword>
<dbReference type="InterPro" id="IPR036942">
    <property type="entry name" value="Beta-barrel_TonB_sf"/>
</dbReference>
<evidence type="ECO:0000256" key="3">
    <source>
        <dbReference type="ARBA" id="ARBA00023237"/>
    </source>
</evidence>
<dbReference type="InterPro" id="IPR000531">
    <property type="entry name" value="Beta-barrel_TonB"/>
</dbReference>
<dbReference type="InterPro" id="IPR037066">
    <property type="entry name" value="Plug_dom_sf"/>
</dbReference>
<organism evidence="8 9">
    <name type="scientific">Flavobacterium sufflavum</name>
    <dbReference type="NCBI Taxonomy" id="1921138"/>
    <lineage>
        <taxon>Bacteria</taxon>
        <taxon>Pseudomonadati</taxon>
        <taxon>Bacteroidota</taxon>
        <taxon>Flavobacteriia</taxon>
        <taxon>Flavobacteriales</taxon>
        <taxon>Flavobacteriaceae</taxon>
        <taxon>Flavobacterium</taxon>
    </lineage>
</organism>
<comment type="similarity">
    <text evidence="4">Belongs to the TonB-dependent receptor family.</text>
</comment>
<keyword evidence="4" id="KW-0798">TonB box</keyword>
<dbReference type="PANTHER" id="PTHR40980:SF5">
    <property type="entry name" value="TONB-DEPENDENT RECEPTOR"/>
    <property type="match status" value="1"/>
</dbReference>
<evidence type="ECO:0000256" key="2">
    <source>
        <dbReference type="ARBA" id="ARBA00023136"/>
    </source>
</evidence>
<accession>A0A3S2U7Y1</accession>
<dbReference type="Pfam" id="PF13715">
    <property type="entry name" value="CarbopepD_reg_2"/>
    <property type="match status" value="1"/>
</dbReference>
<dbReference type="Gene3D" id="2.170.130.10">
    <property type="entry name" value="TonB-dependent receptor, plug domain"/>
    <property type="match status" value="1"/>
</dbReference>
<dbReference type="RefSeq" id="WP_128193583.1">
    <property type="nucleotide sequence ID" value="NZ_SACJ01000002.1"/>
</dbReference>
<dbReference type="Proteomes" id="UP000285211">
    <property type="component" value="Unassembled WGS sequence"/>
</dbReference>
<evidence type="ECO:0000313" key="8">
    <source>
        <dbReference type="EMBL" id="RVT78377.1"/>
    </source>
</evidence>
<evidence type="ECO:0000313" key="9">
    <source>
        <dbReference type="Proteomes" id="UP000285211"/>
    </source>
</evidence>
<keyword evidence="5" id="KW-0732">Signal</keyword>
<keyword evidence="8" id="KW-0675">Receptor</keyword>
<proteinExistence type="inferred from homology"/>